<evidence type="ECO:0000256" key="2">
    <source>
        <dbReference type="SAM" id="SignalP"/>
    </source>
</evidence>
<gene>
    <name evidence="3" type="ORF">MHUMG1_08467</name>
</gene>
<reference evidence="3 4" key="1">
    <citation type="submission" date="2020-07" db="EMBL/GenBank/DDBJ databases">
        <title>Metarhizium humberi genome.</title>
        <authorList>
            <person name="Lysoe E."/>
        </authorList>
    </citation>
    <scope>NUCLEOTIDE SEQUENCE [LARGE SCALE GENOMIC DNA]</scope>
    <source>
        <strain evidence="3 4">ESALQ1638</strain>
    </source>
</reference>
<comment type="caution">
    <text evidence="3">The sequence shown here is derived from an EMBL/GenBank/DDBJ whole genome shotgun (WGS) entry which is preliminary data.</text>
</comment>
<dbReference type="Proteomes" id="UP000764110">
    <property type="component" value="Unassembled WGS sequence"/>
</dbReference>
<evidence type="ECO:0000313" key="4">
    <source>
        <dbReference type="Proteomes" id="UP000764110"/>
    </source>
</evidence>
<feature type="signal peptide" evidence="2">
    <location>
        <begin position="1"/>
        <end position="20"/>
    </location>
</feature>
<dbReference type="EMBL" id="JACEFI010000019">
    <property type="protein sequence ID" value="KAH0593716.1"/>
    <property type="molecule type" value="Genomic_DNA"/>
</dbReference>
<evidence type="ECO:0000256" key="1">
    <source>
        <dbReference type="SAM" id="MobiDB-lite"/>
    </source>
</evidence>
<keyword evidence="2" id="KW-0732">Signal</keyword>
<feature type="chain" id="PRO_5040346938" evidence="2">
    <location>
        <begin position="21"/>
        <end position="70"/>
    </location>
</feature>
<sequence>MKIAILATVSGLFLAASTLALPATTSALPATHSTRPEASLEQWQGAEADKCPEDPSSKPEGAKPQEAKQA</sequence>
<keyword evidence="4" id="KW-1185">Reference proteome</keyword>
<dbReference type="AlphaFoldDB" id="A0A9P8S3P4"/>
<organism evidence="3 4">
    <name type="scientific">Metarhizium humberi</name>
    <dbReference type="NCBI Taxonomy" id="2596975"/>
    <lineage>
        <taxon>Eukaryota</taxon>
        <taxon>Fungi</taxon>
        <taxon>Dikarya</taxon>
        <taxon>Ascomycota</taxon>
        <taxon>Pezizomycotina</taxon>
        <taxon>Sordariomycetes</taxon>
        <taxon>Hypocreomycetidae</taxon>
        <taxon>Hypocreales</taxon>
        <taxon>Clavicipitaceae</taxon>
        <taxon>Metarhizium</taxon>
    </lineage>
</organism>
<accession>A0A9P8S3P4</accession>
<name>A0A9P8S3P4_9HYPO</name>
<proteinExistence type="predicted"/>
<feature type="region of interest" description="Disordered" evidence="1">
    <location>
        <begin position="29"/>
        <end position="70"/>
    </location>
</feature>
<protein>
    <submittedName>
        <fullName evidence="3">Uncharacterized protein</fullName>
    </submittedName>
</protein>
<feature type="compositionally biased region" description="Basic and acidic residues" evidence="1">
    <location>
        <begin position="47"/>
        <end position="70"/>
    </location>
</feature>
<evidence type="ECO:0000313" key="3">
    <source>
        <dbReference type="EMBL" id="KAH0593716.1"/>
    </source>
</evidence>